<dbReference type="InterPro" id="IPR036361">
    <property type="entry name" value="SAP_dom_sf"/>
</dbReference>
<accession>A0A8S1F7Y6</accession>
<dbReference type="PROSITE" id="PS50800">
    <property type="entry name" value="SAP"/>
    <property type="match status" value="1"/>
</dbReference>
<evidence type="ECO:0000313" key="4">
    <source>
        <dbReference type="Proteomes" id="UP000494206"/>
    </source>
</evidence>
<feature type="compositionally biased region" description="Polar residues" evidence="1">
    <location>
        <begin position="140"/>
        <end position="150"/>
    </location>
</feature>
<dbReference type="OrthoDB" id="5810714at2759"/>
<evidence type="ECO:0000256" key="1">
    <source>
        <dbReference type="SAM" id="MobiDB-lite"/>
    </source>
</evidence>
<feature type="compositionally biased region" description="Basic residues" evidence="1">
    <location>
        <begin position="106"/>
        <end position="121"/>
    </location>
</feature>
<feature type="compositionally biased region" description="Basic and acidic residues" evidence="1">
    <location>
        <begin position="122"/>
        <end position="139"/>
    </location>
</feature>
<feature type="region of interest" description="Disordered" evidence="1">
    <location>
        <begin position="105"/>
        <end position="150"/>
    </location>
</feature>
<keyword evidence="4" id="KW-1185">Reference proteome</keyword>
<dbReference type="AlphaFoldDB" id="A0A8S1F7Y6"/>
<dbReference type="Proteomes" id="UP000494206">
    <property type="component" value="Unassembled WGS sequence"/>
</dbReference>
<dbReference type="EMBL" id="CADEPM010000005">
    <property type="protein sequence ID" value="CAB3406973.1"/>
    <property type="molecule type" value="Genomic_DNA"/>
</dbReference>
<sequence length="345" mass="39378">MKVEELRKHLKKNRLSTVGKKSILQERLAEFIESQKDVLNEPIVEEMPEDEALQNTTVPINGPETGKSIHESTPTIAVNIVLDEEKKNKILNEYDINVHDFEVPNRSHRSTKRQSLRTSAKKGKEPIKEMEEKENRGETPSRQISVPKTPSKITERFAAIHNGQINKMETLREYKDRLKKRHNELTGNVPNSIKRLATPKSVKTSKRTPWKVEDPAKMDFKFGDVDTSEFLLVASKKTTPVAIKNASPRKLRRRPQTDVKTITKSRIPRNATMKVIPTTVPDETTFVNYLATPKNSTPSRVPCRQQFTPHTGKFVFVDTTKLSDREFQLALEDGLIPGKLAKEKK</sequence>
<gene>
    <name evidence="3" type="ORF">CBOVIS_LOCUS8967</name>
</gene>
<protein>
    <recommendedName>
        <fullName evidence="2">SAP domain-containing protein</fullName>
    </recommendedName>
</protein>
<evidence type="ECO:0000259" key="2">
    <source>
        <dbReference type="PROSITE" id="PS50800"/>
    </source>
</evidence>
<name>A0A8S1F7Y6_9PELO</name>
<proteinExistence type="predicted"/>
<comment type="caution">
    <text evidence="3">The sequence shown here is derived from an EMBL/GenBank/DDBJ whole genome shotgun (WGS) entry which is preliminary data.</text>
</comment>
<dbReference type="Pfam" id="PF02037">
    <property type="entry name" value="SAP"/>
    <property type="match status" value="1"/>
</dbReference>
<dbReference type="Gene3D" id="1.10.720.30">
    <property type="entry name" value="SAP domain"/>
    <property type="match status" value="1"/>
</dbReference>
<feature type="domain" description="SAP" evidence="2">
    <location>
        <begin position="1"/>
        <end position="32"/>
    </location>
</feature>
<dbReference type="InterPro" id="IPR003034">
    <property type="entry name" value="SAP_dom"/>
</dbReference>
<organism evidence="3 4">
    <name type="scientific">Caenorhabditis bovis</name>
    <dbReference type="NCBI Taxonomy" id="2654633"/>
    <lineage>
        <taxon>Eukaryota</taxon>
        <taxon>Metazoa</taxon>
        <taxon>Ecdysozoa</taxon>
        <taxon>Nematoda</taxon>
        <taxon>Chromadorea</taxon>
        <taxon>Rhabditida</taxon>
        <taxon>Rhabditina</taxon>
        <taxon>Rhabditomorpha</taxon>
        <taxon>Rhabditoidea</taxon>
        <taxon>Rhabditidae</taxon>
        <taxon>Peloderinae</taxon>
        <taxon>Caenorhabditis</taxon>
    </lineage>
</organism>
<evidence type="ECO:0000313" key="3">
    <source>
        <dbReference type="EMBL" id="CAB3406973.1"/>
    </source>
</evidence>
<dbReference type="SUPFAM" id="SSF68906">
    <property type="entry name" value="SAP domain"/>
    <property type="match status" value="1"/>
</dbReference>
<reference evidence="3 4" key="1">
    <citation type="submission" date="2020-04" db="EMBL/GenBank/DDBJ databases">
        <authorList>
            <person name="Laetsch R D."/>
            <person name="Stevens L."/>
            <person name="Kumar S."/>
            <person name="Blaxter L. M."/>
        </authorList>
    </citation>
    <scope>NUCLEOTIDE SEQUENCE [LARGE SCALE GENOMIC DNA]</scope>
</reference>